<reference evidence="2 3" key="1">
    <citation type="submission" date="2012-04" db="EMBL/GenBank/DDBJ databases">
        <title>The Genome Sequence of Saprolegnia declina VS20.</title>
        <authorList>
            <consortium name="The Broad Institute Genome Sequencing Platform"/>
            <person name="Russ C."/>
            <person name="Nusbaum C."/>
            <person name="Tyler B."/>
            <person name="van West P."/>
            <person name="Dieguez-Uribeondo J."/>
            <person name="de Bruijn I."/>
            <person name="Tripathy S."/>
            <person name="Jiang R."/>
            <person name="Young S.K."/>
            <person name="Zeng Q."/>
            <person name="Gargeya S."/>
            <person name="Fitzgerald M."/>
            <person name="Haas B."/>
            <person name="Abouelleil A."/>
            <person name="Alvarado L."/>
            <person name="Arachchi H.M."/>
            <person name="Berlin A."/>
            <person name="Chapman S.B."/>
            <person name="Goldberg J."/>
            <person name="Griggs A."/>
            <person name="Gujja S."/>
            <person name="Hansen M."/>
            <person name="Howarth C."/>
            <person name="Imamovic A."/>
            <person name="Larimer J."/>
            <person name="McCowen C."/>
            <person name="Montmayeur A."/>
            <person name="Murphy C."/>
            <person name="Neiman D."/>
            <person name="Pearson M."/>
            <person name="Priest M."/>
            <person name="Roberts A."/>
            <person name="Saif S."/>
            <person name="Shea T."/>
            <person name="Sisk P."/>
            <person name="Sykes S."/>
            <person name="Wortman J."/>
            <person name="Nusbaum C."/>
            <person name="Birren B."/>
        </authorList>
    </citation>
    <scope>NUCLEOTIDE SEQUENCE [LARGE SCALE GENOMIC DNA]</scope>
    <source>
        <strain evidence="2 3">VS20</strain>
    </source>
</reference>
<organism evidence="2 3">
    <name type="scientific">Saprolegnia diclina (strain VS20)</name>
    <dbReference type="NCBI Taxonomy" id="1156394"/>
    <lineage>
        <taxon>Eukaryota</taxon>
        <taxon>Sar</taxon>
        <taxon>Stramenopiles</taxon>
        <taxon>Oomycota</taxon>
        <taxon>Saprolegniomycetes</taxon>
        <taxon>Saprolegniales</taxon>
        <taxon>Saprolegniaceae</taxon>
        <taxon>Saprolegnia</taxon>
    </lineage>
</organism>
<gene>
    <name evidence="2" type="ORF">SDRG_04514</name>
</gene>
<dbReference type="RefSeq" id="XP_008608411.1">
    <property type="nucleotide sequence ID" value="XM_008610189.1"/>
</dbReference>
<accession>T0QJ97</accession>
<sequence>MTTTQDLDPVYDTVMNRLALTASAPSEADVDEVVSELRAIATLPSLYHLARHRALVDVLDDASGYDLVLTTHDDTGRITSVVARDTDAIPSLVLRSLDNSDVVYFLCKHRQSTSALVFWPTQHRLRQLGIADALAYVQDVLSGAPDDTLLLGYASVKDMVAALVEMVGNDADLGHARRHNRGRVVNHCNSLKLTDVWLARTHEAEPLCASVLQILLDLDHVSLLQQCLDLSAENEDHPKMHLVGPKVHACLARYGWATLAPAVDMLLARWGATSPANTVHIPFALLASLAGVADEPICPPLEHQPNARGQIAAAYGTLRAACKVSTVISMCPEYPNNNAATDAAMQLLKNCLLLEAYLTPNANVQGTLPAPILACIPRNDDSFPSMFVLSPAIAFAVAKNPRVSLGSWTVRDVAHRVHGCYDIFKSPVAAAGNLLLRLQLDDGGATLCGEMDTMLDATDDDMKFGIVSGIIALAARHTIPARLIEYLARVVATATTCLLTTASALDIVVPYFFQGPVPVDKEERELETRRYIMAGALGFFNEVAPHCGDYILTQLDTVLENAEGTALPIERAVRVLLPLLEEFTQRWPKLAVDLRDEMLAALQARLQVESARSSWASEPAKGELPRATTGQAPTHLMML</sequence>
<dbReference type="VEuPathDB" id="FungiDB:SDRG_04514"/>
<dbReference type="GeneID" id="19945241"/>
<name>T0QJ97_SAPDV</name>
<dbReference type="InParanoid" id="T0QJ97"/>
<proteinExistence type="predicted"/>
<dbReference type="AlphaFoldDB" id="T0QJ97"/>
<dbReference type="EMBL" id="JH767142">
    <property type="protein sequence ID" value="EQC38084.1"/>
    <property type="molecule type" value="Genomic_DNA"/>
</dbReference>
<dbReference type="Proteomes" id="UP000030762">
    <property type="component" value="Unassembled WGS sequence"/>
</dbReference>
<feature type="region of interest" description="Disordered" evidence="1">
    <location>
        <begin position="617"/>
        <end position="639"/>
    </location>
</feature>
<evidence type="ECO:0000313" key="2">
    <source>
        <dbReference type="EMBL" id="EQC38084.1"/>
    </source>
</evidence>
<keyword evidence="3" id="KW-1185">Reference proteome</keyword>
<evidence type="ECO:0000313" key="3">
    <source>
        <dbReference type="Proteomes" id="UP000030762"/>
    </source>
</evidence>
<protein>
    <submittedName>
        <fullName evidence="2">Uncharacterized protein</fullName>
    </submittedName>
</protein>
<evidence type="ECO:0000256" key="1">
    <source>
        <dbReference type="SAM" id="MobiDB-lite"/>
    </source>
</evidence>